<organism evidence="1 2">
    <name type="scientific">Microlunatus capsulatus</name>
    <dbReference type="NCBI Taxonomy" id="99117"/>
    <lineage>
        <taxon>Bacteria</taxon>
        <taxon>Bacillati</taxon>
        <taxon>Actinomycetota</taxon>
        <taxon>Actinomycetes</taxon>
        <taxon>Propionibacteriales</taxon>
        <taxon>Propionibacteriaceae</taxon>
        <taxon>Microlunatus</taxon>
    </lineage>
</organism>
<dbReference type="InterPro" id="IPR041492">
    <property type="entry name" value="HAD_2"/>
</dbReference>
<proteinExistence type="predicted"/>
<dbReference type="PANTHER" id="PTHR43434">
    <property type="entry name" value="PHOSPHOGLYCOLATE PHOSPHATASE"/>
    <property type="match status" value="1"/>
</dbReference>
<dbReference type="InterPro" id="IPR036412">
    <property type="entry name" value="HAD-like_sf"/>
</dbReference>
<protein>
    <submittedName>
        <fullName evidence="1">Phosphoglycolate phosphatase-like HAD superfamily hydrolase</fullName>
    </submittedName>
</protein>
<sequence length="221" mass="23371">MAAPRAGVLLDVDGTLLDTNYLHALAWWQAMRDGGVEGVTMADCHQAVGIGSEELVRRLAGRDDDAVVEAHSTRYDALQDQVVAFDRSADLVQKLAGTGLAVVLATSGRQQDLEWMLPAIGVEDGLIDGSTTSGDVERAKPHPDLLTTAMEQHGLDPARTVAVGDTVWDVQAAHDAGIRVVAFTTGGIPRCQLEQAGADEVWSGPADLLEHWSSSLLAALA</sequence>
<dbReference type="SFLD" id="SFLDG01129">
    <property type="entry name" value="C1.5:_HAD__Beta-PGM__Phosphata"/>
    <property type="match status" value="1"/>
</dbReference>
<evidence type="ECO:0000313" key="1">
    <source>
        <dbReference type="EMBL" id="MBP2416538.1"/>
    </source>
</evidence>
<dbReference type="Proteomes" id="UP000758168">
    <property type="component" value="Unassembled WGS sequence"/>
</dbReference>
<dbReference type="EMBL" id="JAGIOB010000001">
    <property type="protein sequence ID" value="MBP2416538.1"/>
    <property type="molecule type" value="Genomic_DNA"/>
</dbReference>
<gene>
    <name evidence="1" type="ORF">JOF54_001460</name>
</gene>
<comment type="caution">
    <text evidence="1">The sequence shown here is derived from an EMBL/GenBank/DDBJ whole genome shotgun (WGS) entry which is preliminary data.</text>
</comment>
<dbReference type="InterPro" id="IPR050155">
    <property type="entry name" value="HAD-like_hydrolase_sf"/>
</dbReference>
<dbReference type="SFLD" id="SFLDS00003">
    <property type="entry name" value="Haloacid_Dehalogenase"/>
    <property type="match status" value="1"/>
</dbReference>
<dbReference type="InterPro" id="IPR023198">
    <property type="entry name" value="PGP-like_dom2"/>
</dbReference>
<dbReference type="PANTHER" id="PTHR43434:SF16">
    <property type="entry name" value="BLL8046 PROTEIN"/>
    <property type="match status" value="1"/>
</dbReference>
<dbReference type="NCBIfam" id="TIGR01509">
    <property type="entry name" value="HAD-SF-IA-v3"/>
    <property type="match status" value="1"/>
</dbReference>
<accession>A0ABS4Z662</accession>
<dbReference type="Gene3D" id="1.10.150.240">
    <property type="entry name" value="Putative phosphatase, domain 2"/>
    <property type="match status" value="1"/>
</dbReference>
<dbReference type="Pfam" id="PF13419">
    <property type="entry name" value="HAD_2"/>
    <property type="match status" value="1"/>
</dbReference>
<reference evidence="1 2" key="1">
    <citation type="submission" date="2021-03" db="EMBL/GenBank/DDBJ databases">
        <title>Sequencing the genomes of 1000 actinobacteria strains.</title>
        <authorList>
            <person name="Klenk H.-P."/>
        </authorList>
    </citation>
    <scope>NUCLEOTIDE SEQUENCE [LARGE SCALE GENOMIC DNA]</scope>
    <source>
        <strain evidence="1 2">DSM 12936</strain>
    </source>
</reference>
<dbReference type="InterPro" id="IPR006439">
    <property type="entry name" value="HAD-SF_hydro_IA"/>
</dbReference>
<name>A0ABS4Z662_9ACTN</name>
<evidence type="ECO:0000313" key="2">
    <source>
        <dbReference type="Proteomes" id="UP000758168"/>
    </source>
</evidence>
<dbReference type="InterPro" id="IPR023214">
    <property type="entry name" value="HAD_sf"/>
</dbReference>
<dbReference type="RefSeq" id="WP_210054330.1">
    <property type="nucleotide sequence ID" value="NZ_JAGIOB010000001.1"/>
</dbReference>
<dbReference type="SUPFAM" id="SSF56784">
    <property type="entry name" value="HAD-like"/>
    <property type="match status" value="1"/>
</dbReference>
<keyword evidence="2" id="KW-1185">Reference proteome</keyword>
<dbReference type="Gene3D" id="3.40.50.1000">
    <property type="entry name" value="HAD superfamily/HAD-like"/>
    <property type="match status" value="1"/>
</dbReference>